<dbReference type="Proteomes" id="UP000829685">
    <property type="component" value="Unassembled WGS sequence"/>
</dbReference>
<accession>A0A9Q0AIE1</accession>
<feature type="region of interest" description="Disordered" evidence="1">
    <location>
        <begin position="392"/>
        <end position="442"/>
    </location>
</feature>
<feature type="compositionally biased region" description="Polar residues" evidence="1">
    <location>
        <begin position="396"/>
        <end position="415"/>
    </location>
</feature>
<feature type="region of interest" description="Disordered" evidence="1">
    <location>
        <begin position="341"/>
        <end position="371"/>
    </location>
</feature>
<comment type="caution">
    <text evidence="2">The sequence shown here is derived from an EMBL/GenBank/DDBJ whole genome shotgun (WGS) entry which is preliminary data.</text>
</comment>
<feature type="region of interest" description="Disordered" evidence="1">
    <location>
        <begin position="265"/>
        <end position="310"/>
    </location>
</feature>
<dbReference type="AlphaFoldDB" id="A0A9Q0AIE1"/>
<keyword evidence="3" id="KW-1185">Reference proteome</keyword>
<evidence type="ECO:0000256" key="1">
    <source>
        <dbReference type="SAM" id="MobiDB-lite"/>
    </source>
</evidence>
<dbReference type="EMBL" id="JAFIMR010000083">
    <property type="protein sequence ID" value="KAI1848771.1"/>
    <property type="molecule type" value="Genomic_DNA"/>
</dbReference>
<feature type="compositionally biased region" description="Basic and acidic residues" evidence="1">
    <location>
        <begin position="284"/>
        <end position="309"/>
    </location>
</feature>
<protein>
    <submittedName>
        <fullName evidence="2">Uncharacterized protein</fullName>
    </submittedName>
</protein>
<feature type="compositionally biased region" description="Basic and acidic residues" evidence="1">
    <location>
        <begin position="416"/>
        <end position="425"/>
    </location>
</feature>
<gene>
    <name evidence="2" type="ORF">JX265_013771</name>
</gene>
<feature type="compositionally biased region" description="Basic and acidic residues" evidence="1">
    <location>
        <begin position="268"/>
        <end position="277"/>
    </location>
</feature>
<reference evidence="2" key="1">
    <citation type="submission" date="2021-03" db="EMBL/GenBank/DDBJ databases">
        <title>Revisited historic fungal species revealed as producer of novel bioactive compounds through whole genome sequencing and comparative genomics.</title>
        <authorList>
            <person name="Vignolle G.A."/>
            <person name="Hochenegger N."/>
            <person name="Mach R.L."/>
            <person name="Mach-Aigner A.R."/>
            <person name="Javad Rahimi M."/>
            <person name="Salim K.A."/>
            <person name="Chan C.M."/>
            <person name="Lim L.B.L."/>
            <person name="Cai F."/>
            <person name="Druzhinina I.S."/>
            <person name="U'Ren J.M."/>
            <person name="Derntl C."/>
        </authorList>
    </citation>
    <scope>NUCLEOTIDE SEQUENCE</scope>
    <source>
        <strain evidence="2">TUCIM 5799</strain>
    </source>
</reference>
<evidence type="ECO:0000313" key="2">
    <source>
        <dbReference type="EMBL" id="KAI1848771.1"/>
    </source>
</evidence>
<name>A0A9Q0AIE1_9PEZI</name>
<organism evidence="2 3">
    <name type="scientific">Neoarthrinium moseri</name>
    <dbReference type="NCBI Taxonomy" id="1658444"/>
    <lineage>
        <taxon>Eukaryota</taxon>
        <taxon>Fungi</taxon>
        <taxon>Dikarya</taxon>
        <taxon>Ascomycota</taxon>
        <taxon>Pezizomycotina</taxon>
        <taxon>Sordariomycetes</taxon>
        <taxon>Xylariomycetidae</taxon>
        <taxon>Amphisphaeriales</taxon>
        <taxon>Apiosporaceae</taxon>
        <taxon>Neoarthrinium</taxon>
    </lineage>
</organism>
<evidence type="ECO:0000313" key="3">
    <source>
        <dbReference type="Proteomes" id="UP000829685"/>
    </source>
</evidence>
<proteinExistence type="predicted"/>
<sequence>MPEGQGPTNPFVRFKDQVDNQVSQAWQGIQSLPFESAESDRSVKMAEPGVRSTTAVTADSNDIDTPSQRDISVGGGAVEHVAERLRRQTVHSWLKYSPYSPLHLDGLRQPVPNDAPGHYDQPFTFRDAFEDLLTTSSGRPPQDVEQMWLAARSRHAPLLSWADFSLFAAGSGDWEWASSLERRRLWDSYFPRPAFRDGAREILHKVSALRYPSRADAERHTSMLIKQAAGSEAEAGYQSTIYRLGLFDAQPGAVRRELRTLNNPWRTETAERGEDRFTQGVQVDGRDRRSAEEIKPEGRPANQDGHEPNSFEDLCQALKSRYAQATASVWPSWDAIFNNTHDKWPEPKSGPAPDSTTNSETSVAPDGSQVITTTEWQTLRGGTQKKVITERRDPSGNITQQSTVTQFISGSMRDQTGQERHDHANETNSDGNSGGWFWTKRG</sequence>